<dbReference type="AlphaFoldDB" id="A0A0F9RJ36"/>
<protein>
    <submittedName>
        <fullName evidence="1">Uncharacterized protein</fullName>
    </submittedName>
</protein>
<reference evidence="1" key="1">
    <citation type="journal article" date="2015" name="Nature">
        <title>Complex archaea that bridge the gap between prokaryotes and eukaryotes.</title>
        <authorList>
            <person name="Spang A."/>
            <person name="Saw J.H."/>
            <person name="Jorgensen S.L."/>
            <person name="Zaremba-Niedzwiedzka K."/>
            <person name="Martijn J."/>
            <person name="Lind A.E."/>
            <person name="van Eijk R."/>
            <person name="Schleper C."/>
            <person name="Guy L."/>
            <person name="Ettema T.J."/>
        </authorList>
    </citation>
    <scope>NUCLEOTIDE SEQUENCE</scope>
</reference>
<organism evidence="1">
    <name type="scientific">marine sediment metagenome</name>
    <dbReference type="NCBI Taxonomy" id="412755"/>
    <lineage>
        <taxon>unclassified sequences</taxon>
        <taxon>metagenomes</taxon>
        <taxon>ecological metagenomes</taxon>
    </lineage>
</organism>
<gene>
    <name evidence="1" type="ORF">LCGC14_0589210</name>
</gene>
<accession>A0A0F9RJ36</accession>
<sequence>MNLQQKAEAWKKLSVFIDGRILVLDNWMGLENAIYSPEYDQKKAQIEILKDLRKKVKKQEVAFLLAVQEVRNYIKGANQLKTTQNMTTKQLLDEFEEKINDVFGVEK</sequence>
<evidence type="ECO:0000313" key="1">
    <source>
        <dbReference type="EMBL" id="KKN54769.1"/>
    </source>
</evidence>
<proteinExistence type="predicted"/>
<name>A0A0F9RJ36_9ZZZZ</name>
<comment type="caution">
    <text evidence="1">The sequence shown here is derived from an EMBL/GenBank/DDBJ whole genome shotgun (WGS) entry which is preliminary data.</text>
</comment>
<dbReference type="EMBL" id="LAZR01000913">
    <property type="protein sequence ID" value="KKN54769.1"/>
    <property type="molecule type" value="Genomic_DNA"/>
</dbReference>